<reference evidence="3" key="1">
    <citation type="journal article" date="2023" name="Mar. Drugs">
        <title>Gemmata algarum, a Novel Planctomycete Isolated from an Algal Mat, Displays Antimicrobial Activity.</title>
        <authorList>
            <person name="Kumar G."/>
            <person name="Kallscheuer N."/>
            <person name="Kashif M."/>
            <person name="Ahamad S."/>
            <person name="Jagadeeshwari U."/>
            <person name="Pannikurungottu S."/>
            <person name="Haufschild T."/>
            <person name="Kabuu M."/>
            <person name="Sasikala C."/>
            <person name="Jogler C."/>
            <person name="Ramana C."/>
        </authorList>
    </citation>
    <scope>NUCLEOTIDE SEQUENCE [LARGE SCALE GENOMIC DNA]</scope>
    <source>
        <strain evidence="3">JC673</strain>
    </source>
</reference>
<sequence>MLSKEPDRTTGAAPTAAKPAPRSGHIKRTKFRVEIRPRDNATAHPQEFSFETNADGYFRASSSSTELSMMVFPDGTTADLLTKATPLISASGNKITITGYASAGETLTLVIQNNATQAIEVNQTNTLPAGTNTYTSPDLPNGTYTVTITDAATGVQFVKTVTVP</sequence>
<evidence type="ECO:0000256" key="1">
    <source>
        <dbReference type="SAM" id="MobiDB-lite"/>
    </source>
</evidence>
<proteinExistence type="predicted"/>
<protein>
    <recommendedName>
        <fullName evidence="4">T9SS type A sorting domain-containing protein</fullName>
    </recommendedName>
</protein>
<keyword evidence="3" id="KW-1185">Reference proteome</keyword>
<evidence type="ECO:0000313" key="2">
    <source>
        <dbReference type="EMBL" id="MDY3560610.1"/>
    </source>
</evidence>
<dbReference type="InterPro" id="IPR013783">
    <property type="entry name" value="Ig-like_fold"/>
</dbReference>
<name>A0ABU5F1J7_9BACT</name>
<dbReference type="Proteomes" id="UP001272242">
    <property type="component" value="Unassembled WGS sequence"/>
</dbReference>
<dbReference type="Gene3D" id="2.60.40.10">
    <property type="entry name" value="Immunoglobulins"/>
    <property type="match status" value="1"/>
</dbReference>
<dbReference type="RefSeq" id="WP_320687153.1">
    <property type="nucleotide sequence ID" value="NZ_JAXBLV010000180.1"/>
</dbReference>
<gene>
    <name evidence="2" type="ORF">R5W23_001855</name>
</gene>
<feature type="region of interest" description="Disordered" evidence="1">
    <location>
        <begin position="1"/>
        <end position="27"/>
    </location>
</feature>
<comment type="caution">
    <text evidence="2">The sequence shown here is derived from an EMBL/GenBank/DDBJ whole genome shotgun (WGS) entry which is preliminary data.</text>
</comment>
<evidence type="ECO:0000313" key="3">
    <source>
        <dbReference type="Proteomes" id="UP001272242"/>
    </source>
</evidence>
<organism evidence="2 3">
    <name type="scientific">Gemmata algarum</name>
    <dbReference type="NCBI Taxonomy" id="2975278"/>
    <lineage>
        <taxon>Bacteria</taxon>
        <taxon>Pseudomonadati</taxon>
        <taxon>Planctomycetota</taxon>
        <taxon>Planctomycetia</taxon>
        <taxon>Gemmatales</taxon>
        <taxon>Gemmataceae</taxon>
        <taxon>Gemmata</taxon>
    </lineage>
</organism>
<feature type="compositionally biased region" description="Low complexity" evidence="1">
    <location>
        <begin position="9"/>
        <end position="21"/>
    </location>
</feature>
<dbReference type="EMBL" id="JAXBLV010000180">
    <property type="protein sequence ID" value="MDY3560610.1"/>
    <property type="molecule type" value="Genomic_DNA"/>
</dbReference>
<accession>A0ABU5F1J7</accession>
<evidence type="ECO:0008006" key="4">
    <source>
        <dbReference type="Google" id="ProtNLM"/>
    </source>
</evidence>